<comment type="similarity">
    <text evidence="4">Belongs to the metallo-dependent hydrolases superfamily. MTA/SAH deaminase family.</text>
</comment>
<feature type="binding site" evidence="4">
    <location>
        <position position="97"/>
    </location>
    <ligand>
        <name>substrate</name>
    </ligand>
</feature>
<feature type="binding site" evidence="4">
    <location>
        <position position="149"/>
    </location>
    <ligand>
        <name>substrate</name>
    </ligand>
</feature>
<accession>A0A9Q7A4J9</accession>
<proteinExistence type="inferred from homology"/>
<dbReference type="GO" id="GO:0046872">
    <property type="term" value="F:metal ion binding"/>
    <property type="evidence" value="ECO:0007669"/>
    <property type="project" value="UniProtKB-KW"/>
</dbReference>
<evidence type="ECO:0000256" key="1">
    <source>
        <dbReference type="ARBA" id="ARBA00022723"/>
    </source>
</evidence>
<dbReference type="AlphaFoldDB" id="A0A9Q7A4J9"/>
<gene>
    <name evidence="4" type="primary">mtaD</name>
    <name evidence="6" type="ORF">KAR29_07495</name>
</gene>
<dbReference type="EC" id="3.5.4.28" evidence="4"/>
<keyword evidence="7" id="KW-1185">Reference proteome</keyword>
<dbReference type="EC" id="3.5.4.31" evidence="4"/>
<dbReference type="HAMAP" id="MF_01281">
    <property type="entry name" value="MTA_SAH_deamin"/>
    <property type="match status" value="1"/>
</dbReference>
<feature type="binding site" evidence="4">
    <location>
        <position position="213"/>
    </location>
    <ligand>
        <name>substrate</name>
    </ligand>
</feature>
<feature type="binding site" evidence="4">
    <location>
        <position position="68"/>
    </location>
    <ligand>
        <name>Zn(2+)</name>
        <dbReference type="ChEBI" id="CHEBI:29105"/>
    </ligand>
</feature>
<comment type="caution">
    <text evidence="4">Lacks conserved residue(s) required for the propagation of feature annotation.</text>
</comment>
<dbReference type="FunFam" id="3.20.20.140:FF:000014">
    <property type="entry name" value="5-methylthioadenosine/S-adenosylhomocysteine deaminase"/>
    <property type="match status" value="1"/>
</dbReference>
<keyword evidence="2 4" id="KW-0378">Hydrolase</keyword>
<dbReference type="InterPro" id="IPR011059">
    <property type="entry name" value="Metal-dep_hydrolase_composite"/>
</dbReference>
<sequence>MMDRGKGALLLRNVVLLDGSMEKARAADVAVEAGRITAIEEAGNLLASGEVFDGRGRIALLPGFVNAHSHSAMTLLRGLGEERPLMEWLKDRIWPVEARLDGDAAYWGTMLAVLEMASTGTTTFGDMYFFMDDVARAAEVSGMRCGLCRGLIGGDEAKLAEALALADVWHGREGRFSVQIGPHAPYTVDPVTLTRLGALAKERGLGLHLHWLETAWERDYFRTELKREPMELLEETGLLEVPRLLLAHGVWIDEVDFGALARDNVTVIHNPSSNMKLGSGIAPVTALRAAGVHVALGTDGAASNNRLDLWQEMRSASLLAKVSLLDPTVLTARQVLSMATVEGARALGFDDVGFIRRGWQADFTLVDLDRPHYTGWDRENLPLFLLYAGSSADVVATLVQGKWLYREGSFSCDEERIRSEALRCRRSLLS</sequence>
<dbReference type="GO" id="GO:0090614">
    <property type="term" value="F:5'-methylthioadenosine deaminase activity"/>
    <property type="evidence" value="ECO:0007669"/>
    <property type="project" value="UniProtKB-UniRule"/>
</dbReference>
<dbReference type="Proteomes" id="UP000671879">
    <property type="component" value="Chromosome"/>
</dbReference>
<comment type="catalytic activity">
    <reaction evidence="4">
        <text>S-adenosyl-L-homocysteine + H2O + H(+) = S-inosyl-L-homocysteine + NH4(+)</text>
        <dbReference type="Rhea" id="RHEA:20716"/>
        <dbReference type="ChEBI" id="CHEBI:15377"/>
        <dbReference type="ChEBI" id="CHEBI:15378"/>
        <dbReference type="ChEBI" id="CHEBI:28938"/>
        <dbReference type="ChEBI" id="CHEBI:57856"/>
        <dbReference type="ChEBI" id="CHEBI:57985"/>
        <dbReference type="EC" id="3.5.4.28"/>
    </reaction>
</comment>
<dbReference type="InterPro" id="IPR050287">
    <property type="entry name" value="MTA/SAH_deaminase"/>
</dbReference>
<dbReference type="CDD" id="cd01298">
    <property type="entry name" value="ATZ_TRZ_like"/>
    <property type="match status" value="1"/>
</dbReference>
<dbReference type="RefSeq" id="WP_274372392.1">
    <property type="nucleotide sequence ID" value="NZ_CP072943.1"/>
</dbReference>
<comment type="function">
    <text evidence="4">Catalyzes the deamination of 5-methylthioadenosine and S-adenosyl-L-homocysteine into 5-methylthioinosine and S-inosyl-L-homocysteine, respectively. Is also able to deaminate adenosine.</text>
</comment>
<feature type="binding site" evidence="4">
    <location>
        <position position="210"/>
    </location>
    <ligand>
        <name>Zn(2+)</name>
        <dbReference type="ChEBI" id="CHEBI:29105"/>
    </ligand>
</feature>
<feature type="binding site" evidence="4">
    <location>
        <position position="299"/>
    </location>
    <ligand>
        <name>Zn(2+)</name>
        <dbReference type="ChEBI" id="CHEBI:29105"/>
    </ligand>
</feature>
<evidence type="ECO:0000256" key="3">
    <source>
        <dbReference type="ARBA" id="ARBA00022833"/>
    </source>
</evidence>
<evidence type="ECO:0000256" key="4">
    <source>
        <dbReference type="HAMAP-Rule" id="MF_01281"/>
    </source>
</evidence>
<comment type="catalytic activity">
    <reaction evidence="4">
        <text>S-methyl-5'-thioadenosine + H2O + H(+) = S-methyl-5'-thioinosine + NH4(+)</text>
        <dbReference type="Rhea" id="RHEA:25025"/>
        <dbReference type="ChEBI" id="CHEBI:15377"/>
        <dbReference type="ChEBI" id="CHEBI:15378"/>
        <dbReference type="ChEBI" id="CHEBI:17509"/>
        <dbReference type="ChEBI" id="CHEBI:28938"/>
        <dbReference type="ChEBI" id="CHEBI:48595"/>
        <dbReference type="EC" id="3.5.4.31"/>
    </reaction>
</comment>
<dbReference type="PANTHER" id="PTHR43794:SF11">
    <property type="entry name" value="AMIDOHYDROLASE-RELATED DOMAIN-CONTAINING PROTEIN"/>
    <property type="match status" value="1"/>
</dbReference>
<evidence type="ECO:0000313" key="7">
    <source>
        <dbReference type="Proteomes" id="UP000671879"/>
    </source>
</evidence>
<feature type="binding site" evidence="4">
    <location>
        <position position="183"/>
    </location>
    <ligand>
        <name>substrate</name>
    </ligand>
</feature>
<organism evidence="6 7">
    <name type="scientific">Aminithiophilus ramosus</name>
    <dbReference type="NCBI Taxonomy" id="3029084"/>
    <lineage>
        <taxon>Bacteria</taxon>
        <taxon>Thermotogati</taxon>
        <taxon>Synergistota</taxon>
        <taxon>Synergistia</taxon>
        <taxon>Synergistales</taxon>
        <taxon>Aminithiophilaceae</taxon>
        <taxon>Aminithiophilus</taxon>
    </lineage>
</organism>
<dbReference type="GO" id="GO:0050270">
    <property type="term" value="F:S-adenosylhomocysteine deaminase activity"/>
    <property type="evidence" value="ECO:0007669"/>
    <property type="project" value="UniProtKB-UniRule"/>
</dbReference>
<feature type="binding site" evidence="4">
    <location>
        <position position="299"/>
    </location>
    <ligand>
        <name>substrate</name>
    </ligand>
</feature>
<evidence type="ECO:0000313" key="6">
    <source>
        <dbReference type="EMBL" id="QTX31246.1"/>
    </source>
</evidence>
<dbReference type="PANTHER" id="PTHR43794">
    <property type="entry name" value="AMINOHYDROLASE SSNA-RELATED"/>
    <property type="match status" value="1"/>
</dbReference>
<name>A0A9Q7A4J9_9BACT</name>
<dbReference type="SUPFAM" id="SSF51556">
    <property type="entry name" value="Metallo-dependent hydrolases"/>
    <property type="match status" value="1"/>
</dbReference>
<dbReference type="Pfam" id="PF01979">
    <property type="entry name" value="Amidohydro_1"/>
    <property type="match status" value="1"/>
</dbReference>
<comment type="cofactor">
    <cofactor evidence="4">
        <name>Zn(2+)</name>
        <dbReference type="ChEBI" id="CHEBI:29105"/>
    </cofactor>
    <text evidence="4">Binds 1 zinc ion per subunit.</text>
</comment>
<dbReference type="SUPFAM" id="SSF51338">
    <property type="entry name" value="Composite domain of metallo-dependent hydrolases"/>
    <property type="match status" value="1"/>
</dbReference>
<reference evidence="7" key="1">
    <citation type="submission" date="2021-04" db="EMBL/GenBank/DDBJ databases">
        <title>A novel Synergistetes isolate from a pyrite-forming mixed culture.</title>
        <authorList>
            <person name="Bunk B."/>
            <person name="Sproer C."/>
            <person name="Spring S."/>
            <person name="Pester M."/>
        </authorList>
    </citation>
    <scope>NUCLEOTIDE SEQUENCE [LARGE SCALE GENOMIC DNA]</scope>
    <source>
        <strain evidence="7">J.5.4.2-T.3.5.2</strain>
    </source>
</reference>
<protein>
    <recommendedName>
        <fullName evidence="4">5-methylthioadenosine/S-adenosylhomocysteine deaminase</fullName>
        <shortName evidence="4">MTA/SAH deaminase</shortName>
        <ecNumber evidence="4">3.5.4.28</ecNumber>
        <ecNumber evidence="4">3.5.4.31</ecNumber>
    </recommendedName>
</protein>
<dbReference type="EMBL" id="CP072943">
    <property type="protein sequence ID" value="QTX31246.1"/>
    <property type="molecule type" value="Genomic_DNA"/>
</dbReference>
<evidence type="ECO:0000256" key="2">
    <source>
        <dbReference type="ARBA" id="ARBA00022801"/>
    </source>
</evidence>
<dbReference type="InterPro" id="IPR006680">
    <property type="entry name" value="Amidohydro-rel"/>
</dbReference>
<dbReference type="InterPro" id="IPR023512">
    <property type="entry name" value="Deaminase_MtaD/DadD"/>
</dbReference>
<keyword evidence="3 4" id="KW-0862">Zinc</keyword>
<evidence type="ECO:0000259" key="5">
    <source>
        <dbReference type="Pfam" id="PF01979"/>
    </source>
</evidence>
<dbReference type="InterPro" id="IPR032466">
    <property type="entry name" value="Metal_Hydrolase"/>
</dbReference>
<keyword evidence="1 4" id="KW-0479">Metal-binding</keyword>
<feature type="binding site" evidence="4">
    <location>
        <position position="70"/>
    </location>
    <ligand>
        <name>Zn(2+)</name>
        <dbReference type="ChEBI" id="CHEBI:29105"/>
    </ligand>
</feature>
<dbReference type="Gene3D" id="2.30.40.10">
    <property type="entry name" value="Urease, subunit C, domain 1"/>
    <property type="match status" value="1"/>
</dbReference>
<feature type="domain" description="Amidohydrolase-related" evidence="5">
    <location>
        <begin position="60"/>
        <end position="403"/>
    </location>
</feature>
<dbReference type="KEGG" id="aram:KAR29_07495"/>
<dbReference type="Gene3D" id="3.20.20.140">
    <property type="entry name" value="Metal-dependent hydrolases"/>
    <property type="match status" value="1"/>
</dbReference>